<keyword evidence="4 7" id="KW-0812">Transmembrane</keyword>
<dbReference type="PANTHER" id="PTHR30193:SF37">
    <property type="entry name" value="INNER MEMBRANE ABC TRANSPORTER PERMEASE PROTEIN YCJO"/>
    <property type="match status" value="1"/>
</dbReference>
<feature type="transmembrane region" description="Helical" evidence="7">
    <location>
        <begin position="69"/>
        <end position="90"/>
    </location>
</feature>
<dbReference type="Gene3D" id="1.10.3720.10">
    <property type="entry name" value="MetI-like"/>
    <property type="match status" value="1"/>
</dbReference>
<evidence type="ECO:0000256" key="5">
    <source>
        <dbReference type="ARBA" id="ARBA00022989"/>
    </source>
</evidence>
<dbReference type="GO" id="GO:0055085">
    <property type="term" value="P:transmembrane transport"/>
    <property type="evidence" value="ECO:0007669"/>
    <property type="project" value="InterPro"/>
</dbReference>
<dbReference type="InterPro" id="IPR035906">
    <property type="entry name" value="MetI-like_sf"/>
</dbReference>
<dbReference type="Pfam" id="PF00528">
    <property type="entry name" value="BPD_transp_1"/>
    <property type="match status" value="1"/>
</dbReference>
<evidence type="ECO:0000313" key="9">
    <source>
        <dbReference type="EMBL" id="RKI93191.1"/>
    </source>
</evidence>
<evidence type="ECO:0000256" key="2">
    <source>
        <dbReference type="ARBA" id="ARBA00022448"/>
    </source>
</evidence>
<comment type="subcellular location">
    <subcellularLocation>
        <location evidence="1 7">Cell membrane</location>
        <topology evidence="1 7">Multi-pass membrane protein</topology>
    </subcellularLocation>
</comment>
<dbReference type="PANTHER" id="PTHR30193">
    <property type="entry name" value="ABC TRANSPORTER PERMEASE PROTEIN"/>
    <property type="match status" value="1"/>
</dbReference>
<dbReference type="SUPFAM" id="SSF160964">
    <property type="entry name" value="MalF N-terminal region-like"/>
    <property type="match status" value="1"/>
</dbReference>
<keyword evidence="10" id="KW-1185">Reference proteome</keyword>
<evidence type="ECO:0000256" key="1">
    <source>
        <dbReference type="ARBA" id="ARBA00004651"/>
    </source>
</evidence>
<feature type="transmembrane region" description="Helical" evidence="7">
    <location>
        <begin position="102"/>
        <end position="123"/>
    </location>
</feature>
<evidence type="ECO:0000256" key="3">
    <source>
        <dbReference type="ARBA" id="ARBA00022475"/>
    </source>
</evidence>
<evidence type="ECO:0000313" key="10">
    <source>
        <dbReference type="Proteomes" id="UP000280696"/>
    </source>
</evidence>
<evidence type="ECO:0000259" key="8">
    <source>
        <dbReference type="PROSITE" id="PS50928"/>
    </source>
</evidence>
<keyword evidence="6 7" id="KW-0472">Membrane</keyword>
<comment type="similarity">
    <text evidence="7">Belongs to the binding-protein-dependent transport system permease family.</text>
</comment>
<evidence type="ECO:0000256" key="6">
    <source>
        <dbReference type="ARBA" id="ARBA00023136"/>
    </source>
</evidence>
<dbReference type="CDD" id="cd06261">
    <property type="entry name" value="TM_PBP2"/>
    <property type="match status" value="1"/>
</dbReference>
<gene>
    <name evidence="9" type="ORF">D7V94_04220</name>
</gene>
<feature type="transmembrane region" description="Helical" evidence="7">
    <location>
        <begin position="151"/>
        <end position="171"/>
    </location>
</feature>
<proteinExistence type="inferred from homology"/>
<dbReference type="PROSITE" id="PS50928">
    <property type="entry name" value="ABC_TM1"/>
    <property type="match status" value="1"/>
</dbReference>
<name>A0A3A9B073_9FIRM</name>
<feature type="transmembrane region" description="Helical" evidence="7">
    <location>
        <begin position="7"/>
        <end position="27"/>
    </location>
</feature>
<feature type="transmembrane region" description="Helical" evidence="7">
    <location>
        <begin position="207"/>
        <end position="229"/>
    </location>
</feature>
<dbReference type="InterPro" id="IPR000515">
    <property type="entry name" value="MetI-like"/>
</dbReference>
<dbReference type="SUPFAM" id="SSF161098">
    <property type="entry name" value="MetI-like"/>
    <property type="match status" value="1"/>
</dbReference>
<feature type="domain" description="ABC transmembrane type-1" evidence="8">
    <location>
        <begin position="65"/>
        <end position="276"/>
    </location>
</feature>
<dbReference type="EMBL" id="RAYQ01000003">
    <property type="protein sequence ID" value="RKI93191.1"/>
    <property type="molecule type" value="Genomic_DNA"/>
</dbReference>
<sequence length="286" mass="32550">MKSKKYFYLFLAPAGVFILTFLIYPLFRTIYYSFTSWKNFSPKQSFAGLSNYNRLIHDPVILVSFRNTFIMMAGVFLFQVGVSLLLAILVSKTKKMFKFLRTVYFIPILISATAIGLMFRLIYGYEYGLLNLIFQWFGGEKQVWINEKTSIFLVTIPIMWQYVGFYFVIFLTGMSKIPGEISESAKLDGISSFQEAIYITIPMIRDVIVSVVILVISGCFKVFDMVYVITGGGPMNSSELLSTYMYSAAFRNYNGGYASAIAIVMVAFGVLLSAITRRILEPKETY</sequence>
<dbReference type="GO" id="GO:0005886">
    <property type="term" value="C:plasma membrane"/>
    <property type="evidence" value="ECO:0007669"/>
    <property type="project" value="UniProtKB-SubCell"/>
</dbReference>
<dbReference type="RefSeq" id="WP_120467099.1">
    <property type="nucleotide sequence ID" value="NZ_RAYQ01000003.1"/>
</dbReference>
<protein>
    <submittedName>
        <fullName evidence="9">Sugar ABC transporter permease</fullName>
    </submittedName>
</protein>
<evidence type="ECO:0000256" key="4">
    <source>
        <dbReference type="ARBA" id="ARBA00022692"/>
    </source>
</evidence>
<keyword evidence="3" id="KW-1003">Cell membrane</keyword>
<dbReference type="InterPro" id="IPR051393">
    <property type="entry name" value="ABC_transporter_permease"/>
</dbReference>
<dbReference type="AlphaFoldDB" id="A0A3A9B073"/>
<keyword evidence="2 7" id="KW-0813">Transport</keyword>
<dbReference type="OrthoDB" id="9774308at2"/>
<evidence type="ECO:0000256" key="7">
    <source>
        <dbReference type="RuleBase" id="RU363032"/>
    </source>
</evidence>
<organism evidence="9 10">
    <name type="scientific">Parablautia intestinalis</name>
    <dbReference type="NCBI Taxonomy" id="2320100"/>
    <lineage>
        <taxon>Bacteria</taxon>
        <taxon>Bacillati</taxon>
        <taxon>Bacillota</taxon>
        <taxon>Clostridia</taxon>
        <taxon>Lachnospirales</taxon>
        <taxon>Lachnospiraceae</taxon>
        <taxon>Parablautia</taxon>
    </lineage>
</organism>
<accession>A0A3A9B073</accession>
<reference evidence="9 10" key="1">
    <citation type="submission" date="2018-09" db="EMBL/GenBank/DDBJ databases">
        <title>Murine metabolic-syndrome-specific gut microbial biobank.</title>
        <authorList>
            <person name="Liu C."/>
        </authorList>
    </citation>
    <scope>NUCLEOTIDE SEQUENCE [LARGE SCALE GENOMIC DNA]</scope>
    <source>
        <strain evidence="9 10">0.1xD8-82</strain>
    </source>
</reference>
<comment type="caution">
    <text evidence="9">The sequence shown here is derived from an EMBL/GenBank/DDBJ whole genome shotgun (WGS) entry which is preliminary data.</text>
</comment>
<dbReference type="Proteomes" id="UP000280696">
    <property type="component" value="Unassembled WGS sequence"/>
</dbReference>
<keyword evidence="5 7" id="KW-1133">Transmembrane helix</keyword>
<feature type="transmembrane region" description="Helical" evidence="7">
    <location>
        <begin position="255"/>
        <end position="275"/>
    </location>
</feature>